<dbReference type="EMBL" id="CM031829">
    <property type="protein sequence ID" value="KAG6712461.1"/>
    <property type="molecule type" value="Genomic_DNA"/>
</dbReference>
<dbReference type="Proteomes" id="UP000811246">
    <property type="component" value="Chromosome 5"/>
</dbReference>
<organism evidence="1 3">
    <name type="scientific">Carya illinoinensis</name>
    <name type="common">Pecan</name>
    <dbReference type="NCBI Taxonomy" id="32201"/>
    <lineage>
        <taxon>Eukaryota</taxon>
        <taxon>Viridiplantae</taxon>
        <taxon>Streptophyta</taxon>
        <taxon>Embryophyta</taxon>
        <taxon>Tracheophyta</taxon>
        <taxon>Spermatophyta</taxon>
        <taxon>Magnoliopsida</taxon>
        <taxon>eudicotyledons</taxon>
        <taxon>Gunneridae</taxon>
        <taxon>Pentapetalae</taxon>
        <taxon>rosids</taxon>
        <taxon>fabids</taxon>
        <taxon>Fagales</taxon>
        <taxon>Juglandaceae</taxon>
        <taxon>Carya</taxon>
    </lineage>
</organism>
<reference evidence="1" key="1">
    <citation type="submission" date="2020-12" db="EMBL/GenBank/DDBJ databases">
        <title>WGS assembly of Carya illinoinensis cv. Pawnee.</title>
        <authorList>
            <person name="Platts A."/>
            <person name="Shu S."/>
            <person name="Wright S."/>
            <person name="Barry K."/>
            <person name="Edger P."/>
            <person name="Pires J.C."/>
            <person name="Schmutz J."/>
        </authorList>
    </citation>
    <scope>NUCLEOTIDE SEQUENCE</scope>
    <source>
        <tissue evidence="1">Leaf</tissue>
    </source>
</reference>
<gene>
    <name evidence="1" type="ORF">CIPAW_05G107600</name>
    <name evidence="2" type="ORF">I3842_05G105000</name>
</gene>
<reference evidence="2" key="2">
    <citation type="submission" date="2021-01" db="EMBL/GenBank/DDBJ databases">
        <authorList>
            <person name="Lovell J.T."/>
            <person name="Bentley N."/>
            <person name="Bhattarai G."/>
            <person name="Jenkins J.W."/>
            <person name="Sreedasyam A."/>
            <person name="Alarcon Y."/>
            <person name="Bock C."/>
            <person name="Boston L."/>
            <person name="Carlson J."/>
            <person name="Cervantes K."/>
            <person name="Clermont K."/>
            <person name="Krom N."/>
            <person name="Kubenka K."/>
            <person name="Mamidi S."/>
            <person name="Mattison C."/>
            <person name="Monteros M."/>
            <person name="Pisani C."/>
            <person name="Plott C."/>
            <person name="Rajasekar S."/>
            <person name="Rhein H.S."/>
            <person name="Rohla C."/>
            <person name="Song M."/>
            <person name="Hilaire R.S."/>
            <person name="Shu S."/>
            <person name="Wells L."/>
            <person name="Wang X."/>
            <person name="Webber J."/>
            <person name="Heerema R.J."/>
            <person name="Klein P."/>
            <person name="Conner P."/>
            <person name="Grauke L."/>
            <person name="Grimwood J."/>
            <person name="Schmutz J."/>
            <person name="Randall J.J."/>
        </authorList>
    </citation>
    <scope>NUCLEOTIDE SEQUENCE</scope>
    <source>
        <tissue evidence="2">Leaf</tissue>
    </source>
</reference>
<dbReference type="AlphaFoldDB" id="A0A8T1QHT4"/>
<dbReference type="OrthoDB" id="911847at2759"/>
<comment type="caution">
    <text evidence="1">The sequence shown here is derived from an EMBL/GenBank/DDBJ whole genome shotgun (WGS) entry which is preliminary data.</text>
</comment>
<proteinExistence type="predicted"/>
<name>A0A8T1QHT4_CARIL</name>
<sequence length="104" mass="11721">MERNQKRGGSLMRIIFRASKHFVPVPFGSSSKKAKSSSSTFMPEPFSAAVLKPPARDVNYAGPRSGNYGSDENVDTKAGRYISYVRERLKHENTDHHHDHSDRC</sequence>
<dbReference type="EMBL" id="CM031813">
    <property type="protein sequence ID" value="KAG6653883.1"/>
    <property type="molecule type" value="Genomic_DNA"/>
</dbReference>
<evidence type="ECO:0000313" key="2">
    <source>
        <dbReference type="EMBL" id="KAG6712461.1"/>
    </source>
</evidence>
<evidence type="ECO:0000313" key="3">
    <source>
        <dbReference type="Proteomes" id="UP000811609"/>
    </source>
</evidence>
<dbReference type="Proteomes" id="UP000811609">
    <property type="component" value="Chromosome 5"/>
</dbReference>
<keyword evidence="3" id="KW-1185">Reference proteome</keyword>
<protein>
    <submittedName>
        <fullName evidence="1">Uncharacterized protein</fullName>
    </submittedName>
</protein>
<accession>A0A8T1QHT4</accession>
<evidence type="ECO:0000313" key="1">
    <source>
        <dbReference type="EMBL" id="KAG6653883.1"/>
    </source>
</evidence>